<dbReference type="PANTHER" id="PTHR33067">
    <property type="entry name" value="RNA-DIRECTED DNA POLYMERASE-RELATED"/>
    <property type="match status" value="1"/>
</dbReference>
<dbReference type="InterPro" id="IPR021109">
    <property type="entry name" value="Peptidase_aspartic_dom_sf"/>
</dbReference>
<evidence type="ECO:0000313" key="1">
    <source>
        <dbReference type="Proteomes" id="UP000504603"/>
    </source>
</evidence>
<keyword evidence="1" id="KW-1185">Reference proteome</keyword>
<dbReference type="KEGG" id="mcha:111019902"/>
<dbReference type="RefSeq" id="XP_022152112.1">
    <property type="nucleotide sequence ID" value="XM_022296420.1"/>
</dbReference>
<sequence length="184" mass="21016">MSYKPPPPYLQRLKKRNEIMIYSSTVFLEVMKQFRNNIPSVEAHEQMPNYVKFFKSILAKKRRLGEFETVAFTKECSAILIGKLPQKMGDTGSFTIPISIGRKNVGHAPGDLGASINLMPLSVYQKLGIEKARPTTVILQLADRLITHPEGLQLLTKEMQVEELLDQLEDELRIIFEVEEKEAR</sequence>
<name>A0A6J1DFB0_MOMCH</name>
<accession>A0A6J1DFB0</accession>
<organism evidence="1 2">
    <name type="scientific">Momordica charantia</name>
    <name type="common">Bitter gourd</name>
    <name type="synonym">Balsam pear</name>
    <dbReference type="NCBI Taxonomy" id="3673"/>
    <lineage>
        <taxon>Eukaryota</taxon>
        <taxon>Viridiplantae</taxon>
        <taxon>Streptophyta</taxon>
        <taxon>Embryophyta</taxon>
        <taxon>Tracheophyta</taxon>
        <taxon>Spermatophyta</taxon>
        <taxon>Magnoliopsida</taxon>
        <taxon>eudicotyledons</taxon>
        <taxon>Gunneridae</taxon>
        <taxon>Pentapetalae</taxon>
        <taxon>rosids</taxon>
        <taxon>fabids</taxon>
        <taxon>Cucurbitales</taxon>
        <taxon>Cucurbitaceae</taxon>
        <taxon>Momordiceae</taxon>
        <taxon>Momordica</taxon>
    </lineage>
</organism>
<dbReference type="Gene3D" id="2.40.70.10">
    <property type="entry name" value="Acid Proteases"/>
    <property type="match status" value="1"/>
</dbReference>
<reference evidence="2" key="1">
    <citation type="submission" date="2025-08" db="UniProtKB">
        <authorList>
            <consortium name="RefSeq"/>
        </authorList>
    </citation>
    <scope>IDENTIFICATION</scope>
    <source>
        <strain evidence="2">OHB3-1</strain>
    </source>
</reference>
<evidence type="ECO:0000313" key="2">
    <source>
        <dbReference type="RefSeq" id="XP_022152112.1"/>
    </source>
</evidence>
<gene>
    <name evidence="2" type="primary">LOC111019902</name>
</gene>
<proteinExistence type="predicted"/>
<dbReference type="GeneID" id="111019902"/>
<dbReference type="Proteomes" id="UP000504603">
    <property type="component" value="Unplaced"/>
</dbReference>
<dbReference type="AlphaFoldDB" id="A0A6J1DFB0"/>
<protein>
    <submittedName>
        <fullName evidence="2">Uncharacterized protein LOC111019902</fullName>
    </submittedName>
</protein>
<dbReference type="OrthoDB" id="1400154at2759"/>